<dbReference type="Pfam" id="PF01399">
    <property type="entry name" value="PCI"/>
    <property type="match status" value="1"/>
</dbReference>
<evidence type="ECO:0000256" key="5">
    <source>
        <dbReference type="SAM" id="Coils"/>
    </source>
</evidence>
<dbReference type="PANTHER" id="PTHR14005:SF0">
    <property type="entry name" value="EUKARYOTIC TRANSLATION INITIATION FACTOR 3 SUBUNIT A"/>
    <property type="match status" value="1"/>
</dbReference>
<evidence type="ECO:0000259" key="7">
    <source>
        <dbReference type="PROSITE" id="PS50250"/>
    </source>
</evidence>
<name>A0A0X3Q534_SCHSO</name>
<dbReference type="GO" id="GO:0003743">
    <property type="term" value="F:translation initiation factor activity"/>
    <property type="evidence" value="ECO:0007669"/>
    <property type="project" value="UniProtKB-KW"/>
</dbReference>
<dbReference type="InterPro" id="IPR000717">
    <property type="entry name" value="PCI_dom"/>
</dbReference>
<accession>A0A0X3Q534</accession>
<dbReference type="GO" id="GO:0071541">
    <property type="term" value="C:eukaryotic translation initiation factor 3 complex, eIF3m"/>
    <property type="evidence" value="ECO:0007669"/>
    <property type="project" value="TreeGrafter"/>
</dbReference>
<evidence type="ECO:0000256" key="2">
    <source>
        <dbReference type="ARBA" id="ARBA00022540"/>
    </source>
</evidence>
<keyword evidence="4" id="KW-0648">Protein biosynthesis</keyword>
<reference evidence="8" key="1">
    <citation type="submission" date="2016-01" db="EMBL/GenBank/DDBJ databases">
        <title>Reference transcriptome for the parasite Schistocephalus solidus: insights into the molecular evolution of parasitism.</title>
        <authorList>
            <person name="Hebert F.O."/>
            <person name="Grambauer S."/>
            <person name="Barber I."/>
            <person name="Landry C.R."/>
            <person name="Aubin-Horth N."/>
        </authorList>
    </citation>
    <scope>NUCLEOTIDE SEQUENCE</scope>
</reference>
<dbReference type="GO" id="GO:0043614">
    <property type="term" value="C:multi-eIF complex"/>
    <property type="evidence" value="ECO:0007669"/>
    <property type="project" value="TreeGrafter"/>
</dbReference>
<dbReference type="Gene3D" id="1.25.40.860">
    <property type="match status" value="2"/>
</dbReference>
<feature type="region of interest" description="Disordered" evidence="6">
    <location>
        <begin position="783"/>
        <end position="809"/>
    </location>
</feature>
<evidence type="ECO:0000256" key="1">
    <source>
        <dbReference type="ARBA" id="ARBA00022490"/>
    </source>
</evidence>
<dbReference type="GO" id="GO:0002188">
    <property type="term" value="P:translation reinitiation"/>
    <property type="evidence" value="ECO:0007669"/>
    <property type="project" value="TreeGrafter"/>
</dbReference>
<proteinExistence type="inferred from homology"/>
<dbReference type="SMART" id="SM00088">
    <property type="entry name" value="PINT"/>
    <property type="match status" value="1"/>
</dbReference>
<feature type="compositionally biased region" description="Polar residues" evidence="6">
    <location>
        <begin position="958"/>
        <end position="968"/>
    </location>
</feature>
<feature type="non-terminal residue" evidence="8">
    <location>
        <position position="1"/>
    </location>
</feature>
<dbReference type="PROSITE" id="PS50250">
    <property type="entry name" value="PCI"/>
    <property type="match status" value="1"/>
</dbReference>
<feature type="compositionally biased region" description="Basic and acidic residues" evidence="6">
    <location>
        <begin position="1061"/>
        <end position="1070"/>
    </location>
</feature>
<keyword evidence="1" id="KW-0963">Cytoplasm</keyword>
<dbReference type="PANTHER" id="PTHR14005">
    <property type="entry name" value="EUKARYOTIC TRANSLATION INITIATION FACTOR 3, THETA SUBUNIT"/>
    <property type="match status" value="1"/>
</dbReference>
<dbReference type="GO" id="GO:0001732">
    <property type="term" value="P:formation of cytoplasmic translation initiation complex"/>
    <property type="evidence" value="ECO:0007669"/>
    <property type="project" value="TreeGrafter"/>
</dbReference>
<keyword evidence="2" id="KW-0396">Initiation factor</keyword>
<gene>
    <name evidence="8" type="ORF">TR124855</name>
</gene>
<evidence type="ECO:0000256" key="4">
    <source>
        <dbReference type="ARBA" id="ARBA00022917"/>
    </source>
</evidence>
<evidence type="ECO:0000256" key="6">
    <source>
        <dbReference type="SAM" id="MobiDB-lite"/>
    </source>
</evidence>
<keyword evidence="5" id="KW-0175">Coiled coil</keyword>
<feature type="coiled-coil region" evidence="5">
    <location>
        <begin position="629"/>
        <end position="691"/>
    </location>
</feature>
<dbReference type="Pfam" id="PF22591">
    <property type="entry name" value="eIF3a_PCI_TPR-like"/>
    <property type="match status" value="1"/>
</dbReference>
<dbReference type="HAMAP" id="MF_03000">
    <property type="entry name" value="eIF3a"/>
    <property type="match status" value="1"/>
</dbReference>
<evidence type="ECO:0000313" key="8">
    <source>
        <dbReference type="EMBL" id="JAP59209.1"/>
    </source>
</evidence>
<dbReference type="EMBL" id="GEEE01004016">
    <property type="protein sequence ID" value="JAP59209.1"/>
    <property type="molecule type" value="Transcribed_RNA"/>
</dbReference>
<feature type="region of interest" description="Disordered" evidence="6">
    <location>
        <begin position="846"/>
        <end position="1093"/>
    </location>
</feature>
<dbReference type="Gene3D" id="4.10.860.10">
    <property type="entry name" value="UVR domain"/>
    <property type="match status" value="1"/>
</dbReference>
<dbReference type="InterPro" id="IPR054711">
    <property type="entry name" value="eIF3a_PCI_TPR-like"/>
</dbReference>
<organism evidence="8">
    <name type="scientific">Schistocephalus solidus</name>
    <name type="common">Tapeworm</name>
    <dbReference type="NCBI Taxonomy" id="70667"/>
    <lineage>
        <taxon>Eukaryota</taxon>
        <taxon>Metazoa</taxon>
        <taxon>Spiralia</taxon>
        <taxon>Lophotrochozoa</taxon>
        <taxon>Platyhelminthes</taxon>
        <taxon>Cestoda</taxon>
        <taxon>Eucestoda</taxon>
        <taxon>Diphyllobothriidea</taxon>
        <taxon>Diphyllobothriidae</taxon>
        <taxon>Schistocephalus</taxon>
    </lineage>
</organism>
<feature type="domain" description="PCI" evidence="7">
    <location>
        <begin position="373"/>
        <end position="550"/>
    </location>
</feature>
<dbReference type="GO" id="GO:0071540">
    <property type="term" value="C:eukaryotic translation initiation factor 3 complex, eIF3e"/>
    <property type="evidence" value="ECO:0007669"/>
    <property type="project" value="TreeGrafter"/>
</dbReference>
<dbReference type="GO" id="GO:0003729">
    <property type="term" value="F:mRNA binding"/>
    <property type="evidence" value="ECO:0007669"/>
    <property type="project" value="TreeGrafter"/>
</dbReference>
<sequence length="1093" mass="125832">AVKVSKLNSTHSYTSAYTNHRKHINLVDSVNSRSIVLFSLNFEAPVKFVLSAHVVASMAPNQFLKPETAHEKAKELISVGKKSNALEVLYEMMKFRRARNWQKSLEEPMLLFVELCIELKKNQHFKRIIHQYRNISIQECPQSLDDVLKHYFGLIKTKTEEARQESKDAVPDVEDLEIAETPESLMLNAVSAEGTQGRSDHTILMPWLKFLWEAYRICLDLVRNNSKFEHVYHRIVRDAFDFCVEYGRKTEFRKLSEMLRMHTTRIQTQPVAQNAISLTNPDTQIWHFETRLRQLDCAMQLELYNEAFKTVEDIWNLVLLAKTIDRPALMADYYNRAAELFLRSGCYLFHAAAVYKRLVLHREHKKALTPEELSALGSKALCAALSIPLPQARSQFSLMSSDYNQAKQKALANLLGLSTVPTRSSLLTDLSMGKIQSIVPPELTQLYQAFELDFQPLKLAERVKPALDRIAENPALSVYQAPLQEVLVSKTLLQLSQVYRTLHFSQLAKLCPFFEPLALERCVIELISNLELPMRVDHRRQAIIFDVYIDLGISQKDYTQAIGVPAQSQTVATDQLSRQLALYAQSLQQVTELLNLNEPVNTQRDAFVAEYRRIADQHHRELLSRRYFIEDKKEQLEKLQEERAKLIEQEEQRIAEEKRELLKQDIEQLKREELERERLKSEEEKTRLRRKIALERLTLIMRSDENGLNALKDITDEQLDQFNADSLMEKKITEVAKKRRDLLEKASARARKVDHLTRAMRLEEIPLLREAAVAEERERRELYEKAQQEAEDNSRKEHENRLKNQSRLMRMQSDVESVIQALKEQALKKYKEELAEWEKQCNQVRAERLAKKRAEEEAERARKEEAERARKEEAERAQREEAERQRIEEEEAMARAEAAAKAEAERQRLEAEAAAASKKEAELRAEREREKNAGLASVSASRGGDGEPPRAAWARRTLASQGPRTETIVSGFERKPRPSAAPEVHSSFSRGRGFEVGGGFRQNRPAFVVDTSTSGWTRKQVLAPPPQNPEPKSTEKPAKQQPKQDDVGDTVVTTGSKAKSFRKDVKKDASAHTLKMLEGQNEDGEWQDVGRKH</sequence>
<dbReference type="InterPro" id="IPR027512">
    <property type="entry name" value="EIF3A"/>
</dbReference>
<protein>
    <recommendedName>
        <fullName evidence="7">PCI domain-containing protein</fullName>
    </recommendedName>
</protein>
<keyword evidence="3" id="KW-0694">RNA-binding</keyword>
<feature type="compositionally biased region" description="Basic and acidic residues" evidence="6">
    <location>
        <begin position="783"/>
        <end position="802"/>
    </location>
</feature>
<dbReference type="AlphaFoldDB" id="A0A0X3Q534"/>
<feature type="compositionally biased region" description="Basic and acidic residues" evidence="6">
    <location>
        <begin position="1032"/>
        <end position="1046"/>
    </location>
</feature>
<evidence type="ECO:0000256" key="3">
    <source>
        <dbReference type="ARBA" id="ARBA00022884"/>
    </source>
</evidence>
<feature type="compositionally biased region" description="Basic and acidic residues" evidence="6">
    <location>
        <begin position="846"/>
        <end position="932"/>
    </location>
</feature>